<dbReference type="PROSITE" id="PS51257">
    <property type="entry name" value="PROKAR_LIPOPROTEIN"/>
    <property type="match status" value="1"/>
</dbReference>
<dbReference type="Gene3D" id="2.40.30.170">
    <property type="match status" value="1"/>
</dbReference>
<dbReference type="AlphaFoldDB" id="A0A839ADH6"/>
<dbReference type="GO" id="GO:1990281">
    <property type="term" value="C:efflux pump complex"/>
    <property type="evidence" value="ECO:0007669"/>
    <property type="project" value="TreeGrafter"/>
</dbReference>
<keyword evidence="3" id="KW-0732">Signal</keyword>
<dbReference type="EMBL" id="JACFXV010000053">
    <property type="protein sequence ID" value="MBA5777733.1"/>
    <property type="molecule type" value="Genomic_DNA"/>
</dbReference>
<protein>
    <submittedName>
        <fullName evidence="5">Efflux RND transporter periplasmic adaptor subunit</fullName>
    </submittedName>
</protein>
<reference evidence="5 6" key="1">
    <citation type="submission" date="2020-07" db="EMBL/GenBank/DDBJ databases">
        <title>Stappia sp., F7233, whole genome shotgun sequencing project.</title>
        <authorList>
            <person name="Jiang S."/>
            <person name="Liu Z.W."/>
            <person name="Du Z.J."/>
        </authorList>
    </citation>
    <scope>NUCLEOTIDE SEQUENCE [LARGE SCALE GENOMIC DNA]</scope>
    <source>
        <strain evidence="5 6">F7233</strain>
    </source>
</reference>
<dbReference type="Pfam" id="PF25954">
    <property type="entry name" value="Beta-barrel_RND_2"/>
    <property type="match status" value="1"/>
</dbReference>
<dbReference type="GO" id="GO:0015562">
    <property type="term" value="F:efflux transmembrane transporter activity"/>
    <property type="evidence" value="ECO:0007669"/>
    <property type="project" value="TreeGrafter"/>
</dbReference>
<feature type="coiled-coil region" evidence="2">
    <location>
        <begin position="99"/>
        <end position="180"/>
    </location>
</feature>
<evidence type="ECO:0000256" key="3">
    <source>
        <dbReference type="SAM" id="SignalP"/>
    </source>
</evidence>
<comment type="similarity">
    <text evidence="1">Belongs to the membrane fusion protein (MFP) (TC 8.A.1) family.</text>
</comment>
<evidence type="ECO:0000256" key="2">
    <source>
        <dbReference type="SAM" id="Coils"/>
    </source>
</evidence>
<keyword evidence="2" id="KW-0175">Coiled coil</keyword>
<gene>
    <name evidence="5" type="ORF">H2509_11415</name>
</gene>
<feature type="signal peptide" evidence="3">
    <location>
        <begin position="1"/>
        <end position="23"/>
    </location>
</feature>
<dbReference type="Proteomes" id="UP000541109">
    <property type="component" value="Unassembled WGS sequence"/>
</dbReference>
<comment type="caution">
    <text evidence="5">The sequence shown here is derived from an EMBL/GenBank/DDBJ whole genome shotgun (WGS) entry which is preliminary data.</text>
</comment>
<sequence length="377" mass="39746">MPRLPSFASLAAALLLAACQPNAAENAEEGAQGSLPAPRIVWAEQVKSSQGLDLSSFTGTIEARIDQPLAFRVGGKLAERLVDVGDRVSRGDVVARLDANDYSHALRAAAAEMRAAEAEAERTAADLERASELREKGHASQAGFEAAKAAASAASEALEAARERRALAENELAYAELKADADGVVTAVSAEPGQVVAAGQSIVALARDGDREAEIAIPESRLAGLKGAKAHVTLWALPGEEFDASLRELAPGADPAARTFRARFRIDDPKKLAKLGMTATVHLSREAVNSAVVVPLSAVWYRGEAANVWRANASRDGVEAVPVTLQRMEETYALVEGALRPGDLVVSMGAHRLDEKLAVQIEERAAETTGLRVGVVR</sequence>
<dbReference type="InterPro" id="IPR006143">
    <property type="entry name" value="RND_pump_MFP"/>
</dbReference>
<dbReference type="Gene3D" id="2.40.50.100">
    <property type="match status" value="1"/>
</dbReference>
<dbReference type="NCBIfam" id="TIGR01730">
    <property type="entry name" value="RND_mfp"/>
    <property type="match status" value="1"/>
</dbReference>
<evidence type="ECO:0000256" key="1">
    <source>
        <dbReference type="ARBA" id="ARBA00009477"/>
    </source>
</evidence>
<feature type="chain" id="PRO_5032967039" evidence="3">
    <location>
        <begin position="24"/>
        <end position="377"/>
    </location>
</feature>
<keyword evidence="6" id="KW-1185">Reference proteome</keyword>
<dbReference type="InterPro" id="IPR058792">
    <property type="entry name" value="Beta-barrel_RND_2"/>
</dbReference>
<organism evidence="5 6">
    <name type="scientific">Stappia albiluteola</name>
    <dbReference type="NCBI Taxonomy" id="2758565"/>
    <lineage>
        <taxon>Bacteria</taxon>
        <taxon>Pseudomonadati</taxon>
        <taxon>Pseudomonadota</taxon>
        <taxon>Alphaproteobacteria</taxon>
        <taxon>Hyphomicrobiales</taxon>
        <taxon>Stappiaceae</taxon>
        <taxon>Stappia</taxon>
    </lineage>
</organism>
<evidence type="ECO:0000313" key="5">
    <source>
        <dbReference type="EMBL" id="MBA5777733.1"/>
    </source>
</evidence>
<dbReference type="Gene3D" id="1.10.287.470">
    <property type="entry name" value="Helix hairpin bin"/>
    <property type="match status" value="1"/>
</dbReference>
<dbReference type="PANTHER" id="PTHR30469">
    <property type="entry name" value="MULTIDRUG RESISTANCE PROTEIN MDTA"/>
    <property type="match status" value="1"/>
</dbReference>
<dbReference type="Gene3D" id="2.40.420.20">
    <property type="match status" value="1"/>
</dbReference>
<dbReference type="PANTHER" id="PTHR30469:SF18">
    <property type="entry name" value="RESISTANCE-NODULATION-CELL DIVISION (RND) EFFLUX MEMBRANE FUSION PROTEIN-RELATED"/>
    <property type="match status" value="1"/>
</dbReference>
<proteinExistence type="inferred from homology"/>
<evidence type="ECO:0000259" key="4">
    <source>
        <dbReference type="Pfam" id="PF25954"/>
    </source>
</evidence>
<dbReference type="SUPFAM" id="SSF111369">
    <property type="entry name" value="HlyD-like secretion proteins"/>
    <property type="match status" value="1"/>
</dbReference>
<dbReference type="RefSeq" id="WP_182165358.1">
    <property type="nucleotide sequence ID" value="NZ_JACFXV010000053.1"/>
</dbReference>
<feature type="domain" description="CusB-like beta-barrel" evidence="4">
    <location>
        <begin position="214"/>
        <end position="286"/>
    </location>
</feature>
<accession>A0A839ADH6</accession>
<name>A0A839ADH6_9HYPH</name>
<evidence type="ECO:0000313" key="6">
    <source>
        <dbReference type="Proteomes" id="UP000541109"/>
    </source>
</evidence>